<dbReference type="EMBL" id="ML978124">
    <property type="protein sequence ID" value="KAF2100211.1"/>
    <property type="molecule type" value="Genomic_DNA"/>
</dbReference>
<dbReference type="Proteomes" id="UP000799772">
    <property type="component" value="Unassembled WGS sequence"/>
</dbReference>
<feature type="active site" description="Proton acceptor" evidence="4">
    <location>
        <position position="299"/>
    </location>
</feature>
<dbReference type="OrthoDB" id="1535081at2759"/>
<dbReference type="InterPro" id="IPR036388">
    <property type="entry name" value="WH-like_DNA-bd_sf"/>
</dbReference>
<dbReference type="Pfam" id="PF08100">
    <property type="entry name" value="Dimerisation"/>
    <property type="match status" value="1"/>
</dbReference>
<keyword evidence="2" id="KW-0808">Transferase</keyword>
<evidence type="ECO:0000256" key="4">
    <source>
        <dbReference type="PIRSR" id="PIRSR005739-1"/>
    </source>
</evidence>
<dbReference type="GO" id="GO:0032259">
    <property type="term" value="P:methylation"/>
    <property type="evidence" value="ECO:0007669"/>
    <property type="project" value="UniProtKB-KW"/>
</dbReference>
<dbReference type="PROSITE" id="PS51683">
    <property type="entry name" value="SAM_OMT_II"/>
    <property type="match status" value="1"/>
</dbReference>
<accession>A0A9P4M707</accession>
<organism evidence="7 8">
    <name type="scientific">Rhizodiscina lignyota</name>
    <dbReference type="NCBI Taxonomy" id="1504668"/>
    <lineage>
        <taxon>Eukaryota</taxon>
        <taxon>Fungi</taxon>
        <taxon>Dikarya</taxon>
        <taxon>Ascomycota</taxon>
        <taxon>Pezizomycotina</taxon>
        <taxon>Dothideomycetes</taxon>
        <taxon>Pleosporomycetidae</taxon>
        <taxon>Aulographales</taxon>
        <taxon>Rhizodiscinaceae</taxon>
        <taxon>Rhizodiscina</taxon>
    </lineage>
</organism>
<dbReference type="InterPro" id="IPR001077">
    <property type="entry name" value="COMT_C"/>
</dbReference>
<dbReference type="GO" id="GO:0008171">
    <property type="term" value="F:O-methyltransferase activity"/>
    <property type="evidence" value="ECO:0007669"/>
    <property type="project" value="InterPro"/>
</dbReference>
<evidence type="ECO:0000256" key="1">
    <source>
        <dbReference type="ARBA" id="ARBA00022603"/>
    </source>
</evidence>
<keyword evidence="8" id="KW-1185">Reference proteome</keyword>
<dbReference type="Gene3D" id="3.40.50.150">
    <property type="entry name" value="Vaccinia Virus protein VP39"/>
    <property type="match status" value="1"/>
</dbReference>
<protein>
    <submittedName>
        <fullName evidence="7">S-adenosyl-L-methionine-dependent methyltransferase</fullName>
    </submittedName>
</protein>
<feature type="domain" description="O-methyltransferase C-terminal" evidence="5">
    <location>
        <begin position="167"/>
        <end position="369"/>
    </location>
</feature>
<dbReference type="SUPFAM" id="SSF53335">
    <property type="entry name" value="S-adenosyl-L-methionine-dependent methyltransferases"/>
    <property type="match status" value="1"/>
</dbReference>
<reference evidence="7" key="1">
    <citation type="journal article" date="2020" name="Stud. Mycol.">
        <title>101 Dothideomycetes genomes: a test case for predicting lifestyles and emergence of pathogens.</title>
        <authorList>
            <person name="Haridas S."/>
            <person name="Albert R."/>
            <person name="Binder M."/>
            <person name="Bloem J."/>
            <person name="Labutti K."/>
            <person name="Salamov A."/>
            <person name="Andreopoulos B."/>
            <person name="Baker S."/>
            <person name="Barry K."/>
            <person name="Bills G."/>
            <person name="Bluhm B."/>
            <person name="Cannon C."/>
            <person name="Castanera R."/>
            <person name="Culley D."/>
            <person name="Daum C."/>
            <person name="Ezra D."/>
            <person name="Gonzalez J."/>
            <person name="Henrissat B."/>
            <person name="Kuo A."/>
            <person name="Liang C."/>
            <person name="Lipzen A."/>
            <person name="Lutzoni F."/>
            <person name="Magnuson J."/>
            <person name="Mondo S."/>
            <person name="Nolan M."/>
            <person name="Ohm R."/>
            <person name="Pangilinan J."/>
            <person name="Park H.-J."/>
            <person name="Ramirez L."/>
            <person name="Alfaro M."/>
            <person name="Sun H."/>
            <person name="Tritt A."/>
            <person name="Yoshinaga Y."/>
            <person name="Zwiers L.-H."/>
            <person name="Turgeon B."/>
            <person name="Goodwin S."/>
            <person name="Spatafora J."/>
            <person name="Crous P."/>
            <person name="Grigoriev I."/>
        </authorList>
    </citation>
    <scope>NUCLEOTIDE SEQUENCE</scope>
    <source>
        <strain evidence="7">CBS 133067</strain>
    </source>
</reference>
<gene>
    <name evidence="7" type="ORF">NA57DRAFT_54310</name>
</gene>
<evidence type="ECO:0000259" key="5">
    <source>
        <dbReference type="Pfam" id="PF00891"/>
    </source>
</evidence>
<dbReference type="PIRSF" id="PIRSF005739">
    <property type="entry name" value="O-mtase"/>
    <property type="match status" value="1"/>
</dbReference>
<evidence type="ECO:0000256" key="3">
    <source>
        <dbReference type="ARBA" id="ARBA00022691"/>
    </source>
</evidence>
<evidence type="ECO:0000313" key="7">
    <source>
        <dbReference type="EMBL" id="KAF2100211.1"/>
    </source>
</evidence>
<name>A0A9P4M707_9PEZI</name>
<dbReference type="InterPro" id="IPR036390">
    <property type="entry name" value="WH_DNA-bd_sf"/>
</dbReference>
<dbReference type="InterPro" id="IPR012967">
    <property type="entry name" value="COMT_dimerisation"/>
</dbReference>
<sequence>MDISTVVKTLNDAAANPDSTPEADKAQLLEACTNLVSAFQPFDRKLMDLLFAPLKSIALRLAIDMRLFHASAPALAKKENVTLEQLSNETKCEALLIKRVMRILISMNIFNEIDQDVFQPTPTVALYKYELPMAQAIIHWTMNMVQVIKLPDYFAEKGYQSPTDSMDCPFQYAMGTKLHNFDWVAANPKIQHAYNVMMTIRTRRSVDSKWFEVFPVERLMAEEPVPEVFLVDIGGGIGHQTIDFKEHHPEIGRMIVQDTASVIDGIKSLPSGIEAMVADFFKPQPICGAKVYFLAHVLHDWPDKQAKVILQQVRNAMGPDSVVLLSETVMAERDAPFIAAGMDFTMMAAYASLERTEKQFRELLNAAGLELVKVWSEQKSEKPDAPILGQSIIEARLKR</sequence>
<comment type="caution">
    <text evidence="7">The sequence shown here is derived from an EMBL/GenBank/DDBJ whole genome shotgun (WGS) entry which is preliminary data.</text>
</comment>
<dbReference type="PANTHER" id="PTHR43712">
    <property type="entry name" value="PUTATIVE (AFU_ORTHOLOGUE AFUA_4G14580)-RELATED"/>
    <property type="match status" value="1"/>
</dbReference>
<dbReference type="GO" id="GO:0046983">
    <property type="term" value="F:protein dimerization activity"/>
    <property type="evidence" value="ECO:0007669"/>
    <property type="project" value="InterPro"/>
</dbReference>
<feature type="domain" description="O-methyltransferase dimerisation" evidence="6">
    <location>
        <begin position="47"/>
        <end position="123"/>
    </location>
</feature>
<keyword evidence="1 7" id="KW-0489">Methyltransferase</keyword>
<dbReference type="InterPro" id="IPR029063">
    <property type="entry name" value="SAM-dependent_MTases_sf"/>
</dbReference>
<dbReference type="SUPFAM" id="SSF46785">
    <property type="entry name" value="Winged helix' DNA-binding domain"/>
    <property type="match status" value="1"/>
</dbReference>
<evidence type="ECO:0000313" key="8">
    <source>
        <dbReference type="Proteomes" id="UP000799772"/>
    </source>
</evidence>
<evidence type="ECO:0000256" key="2">
    <source>
        <dbReference type="ARBA" id="ARBA00022679"/>
    </source>
</evidence>
<proteinExistence type="predicted"/>
<dbReference type="AlphaFoldDB" id="A0A9P4M707"/>
<dbReference type="InterPro" id="IPR016461">
    <property type="entry name" value="COMT-like"/>
</dbReference>
<evidence type="ECO:0000259" key="6">
    <source>
        <dbReference type="Pfam" id="PF08100"/>
    </source>
</evidence>
<keyword evidence="3" id="KW-0949">S-adenosyl-L-methionine</keyword>
<dbReference type="Pfam" id="PF00891">
    <property type="entry name" value="Methyltransf_2"/>
    <property type="match status" value="1"/>
</dbReference>
<dbReference type="PANTHER" id="PTHR43712:SF11">
    <property type="entry name" value="O-METHYLTRANSFERASE (AFU_ORTHOLOGUE AFUA_2G17820)-RELATED"/>
    <property type="match status" value="1"/>
</dbReference>
<dbReference type="Gene3D" id="1.10.10.10">
    <property type="entry name" value="Winged helix-like DNA-binding domain superfamily/Winged helix DNA-binding domain"/>
    <property type="match status" value="1"/>
</dbReference>